<reference evidence="5" key="1">
    <citation type="submission" date="2015-12" db="EMBL/GenBank/DDBJ databases">
        <title>De novo transcriptome assembly of four potential Pierce s Disease insect vectors from Arizona vineyards.</title>
        <authorList>
            <person name="Tassone E.E."/>
        </authorList>
    </citation>
    <scope>NUCLEOTIDE SEQUENCE</scope>
</reference>
<feature type="coiled-coil region" evidence="2">
    <location>
        <begin position="408"/>
        <end position="611"/>
    </location>
</feature>
<dbReference type="GO" id="GO:0005801">
    <property type="term" value="C:cis-Golgi network"/>
    <property type="evidence" value="ECO:0007669"/>
    <property type="project" value="TreeGrafter"/>
</dbReference>
<sequence length="847" mass="96699">MAEDKRAEKVAVGRKMLEKFKKKNKEINHSPRKNSLEDSGGTVVKDQKTDTNNVEIRYKELENVNIKSLAGDNILTDSQYRDRPKLDKNNEGDSNFTRNDAPISQMLFNVSPPRIRHNSASDFFDNFSPKTVDITQSLPLKEEVVPTTEHTVLTDNSHLSYFQSTSSNDEITSSSSSQVAFPLQNSPDIFNPTSISNYAMQNVDIQFKESEIKRLEEQEKDKQLENKLKEYKSDISKLEETLADVKKQTGSKVAALEEKLELHCKTLEILVGEKTELQNALSKCQEELRIKLGEMEELQSRLKASRHRVFDLEREINQAKEQVKQFEILRIQEKNAVTVLNSELTDTRKQLEERDGEVLNLKGQLEVKVRNVTILEKELEEKLSQLSLSQLRVQQLSNADDTTPLSEIDQLQQDKLNLEQKVIALENGIKSFKTQSEDTNHEYQQYINSLNIQIQNLTAKDEEKTNQLSEAIERNEQLIKHLSDMEKQLQNQNRLKVAVPSPVDPVLQKQVTQLQEEKTQLEEKLREKISESENLKTVLESKMECIEKLESSLERLDSEKLDAVSLQAAIESDKVAASRAMAQNNTLKKQLQELEDAFVKLSNNKLELTEKLEHEQHLSKDLSVKLTQMTQLGSHNGVNEEEKSQQTDTTVMFTSSSQTLETGGNTDTMHSEVSTEAMTKLEEKFRKTMQDLAELSDEKQRLEHLVEQLQHETDTIGEYVALYQTQRGLLQQRAHEKDEQVNRLAQERELLRQKLAQLNCLVQGLLDGKPHQHQNGYDTNPPEAAEEIVESTPVLENITENPQKVETAGKIMALLSDISSTKLVEGLPDQNINFHPCPWCSGRLITV</sequence>
<accession>A0A1B6EFP9</accession>
<feature type="compositionally biased region" description="Basic and acidic residues" evidence="3">
    <location>
        <begin position="79"/>
        <end position="91"/>
    </location>
</feature>
<feature type="domain" description="Golgin subfamily A conserved" evidence="4">
    <location>
        <begin position="664"/>
        <end position="768"/>
    </location>
</feature>
<keyword evidence="1 2" id="KW-0175">Coiled coil</keyword>
<name>A0A1B6EFP9_9HEMI</name>
<feature type="region of interest" description="Disordered" evidence="3">
    <location>
        <begin position="20"/>
        <end position="47"/>
    </location>
</feature>
<feature type="region of interest" description="Disordered" evidence="3">
    <location>
        <begin position="78"/>
        <end position="100"/>
    </location>
</feature>
<evidence type="ECO:0000313" key="5">
    <source>
        <dbReference type="EMBL" id="JAS36749.1"/>
    </source>
</evidence>
<dbReference type="GO" id="GO:0000137">
    <property type="term" value="C:Golgi cis cisterna"/>
    <property type="evidence" value="ECO:0007669"/>
    <property type="project" value="TreeGrafter"/>
</dbReference>
<protein>
    <recommendedName>
        <fullName evidence="4">Golgin subfamily A conserved domain-containing protein</fullName>
    </recommendedName>
</protein>
<dbReference type="EMBL" id="GEDC01000549">
    <property type="protein sequence ID" value="JAS36749.1"/>
    <property type="molecule type" value="Transcribed_RNA"/>
</dbReference>
<evidence type="ECO:0000256" key="2">
    <source>
        <dbReference type="SAM" id="Coils"/>
    </source>
</evidence>
<dbReference type="PANTHER" id="PTHR10881:SF46">
    <property type="entry name" value="GOLGIN SUBFAMILY A MEMBER 2"/>
    <property type="match status" value="1"/>
</dbReference>
<gene>
    <name evidence="5" type="ORF">g.15951</name>
</gene>
<dbReference type="PANTHER" id="PTHR10881">
    <property type="entry name" value="GOLGIN SUBFAMILY A MEMBER-RELATED"/>
    <property type="match status" value="1"/>
</dbReference>
<dbReference type="GO" id="GO:0032580">
    <property type="term" value="C:Golgi cisterna membrane"/>
    <property type="evidence" value="ECO:0007669"/>
    <property type="project" value="TreeGrafter"/>
</dbReference>
<evidence type="ECO:0000256" key="1">
    <source>
        <dbReference type="ARBA" id="ARBA00023054"/>
    </source>
</evidence>
<dbReference type="GO" id="GO:0007030">
    <property type="term" value="P:Golgi organization"/>
    <property type="evidence" value="ECO:0007669"/>
    <property type="project" value="TreeGrafter"/>
</dbReference>
<evidence type="ECO:0000259" key="4">
    <source>
        <dbReference type="Pfam" id="PF15070"/>
    </source>
</evidence>
<feature type="coiled-coil region" evidence="2">
    <location>
        <begin position="198"/>
        <end position="336"/>
    </location>
</feature>
<evidence type="ECO:0000256" key="3">
    <source>
        <dbReference type="SAM" id="MobiDB-lite"/>
    </source>
</evidence>
<dbReference type="InterPro" id="IPR043976">
    <property type="entry name" value="GOLGA_cons_dom"/>
</dbReference>
<dbReference type="AlphaFoldDB" id="A0A1B6EFP9"/>
<feature type="compositionally biased region" description="Basic and acidic residues" evidence="3">
    <location>
        <begin position="20"/>
        <end position="29"/>
    </location>
</feature>
<proteinExistence type="predicted"/>
<dbReference type="Pfam" id="PF15070">
    <property type="entry name" value="GOLGA2L5"/>
    <property type="match status" value="2"/>
</dbReference>
<feature type="domain" description="Golgin subfamily A conserved" evidence="4">
    <location>
        <begin position="434"/>
        <end position="645"/>
    </location>
</feature>
<organism evidence="5">
    <name type="scientific">Clastoptera arizonana</name>
    <name type="common">Arizona spittle bug</name>
    <dbReference type="NCBI Taxonomy" id="38151"/>
    <lineage>
        <taxon>Eukaryota</taxon>
        <taxon>Metazoa</taxon>
        <taxon>Ecdysozoa</taxon>
        <taxon>Arthropoda</taxon>
        <taxon>Hexapoda</taxon>
        <taxon>Insecta</taxon>
        <taxon>Pterygota</taxon>
        <taxon>Neoptera</taxon>
        <taxon>Paraneoptera</taxon>
        <taxon>Hemiptera</taxon>
        <taxon>Auchenorrhyncha</taxon>
        <taxon>Cercopoidea</taxon>
        <taxon>Clastopteridae</taxon>
        <taxon>Clastoptera</taxon>
    </lineage>
</organism>
<feature type="coiled-coil region" evidence="2">
    <location>
        <begin position="678"/>
        <end position="761"/>
    </location>
</feature>
<dbReference type="InterPro" id="IPR024858">
    <property type="entry name" value="GOLGA"/>
</dbReference>